<comment type="function">
    <text evidence="2">Functions as a two-component phosphorelay mediators between cytokinin sensor histidine kinases and response regulators (B-type ARRs). Plays an important role in propagating cytokinin signal transduction.</text>
</comment>
<dbReference type="GO" id="GO:0009736">
    <property type="term" value="P:cytokinin-activated signaling pathway"/>
    <property type="evidence" value="ECO:0007669"/>
    <property type="project" value="UniProtKB-KW"/>
</dbReference>
<reference evidence="3" key="1">
    <citation type="journal article" date="2016" name="Nat. Genet.">
        <title>A high-quality carrot genome assembly provides new insights into carotenoid accumulation and asterid genome evolution.</title>
        <authorList>
            <person name="Iorizzo M."/>
            <person name="Ellison S."/>
            <person name="Senalik D."/>
            <person name="Zeng P."/>
            <person name="Satapoomin P."/>
            <person name="Huang J."/>
            <person name="Bowman M."/>
            <person name="Iovene M."/>
            <person name="Sanseverino W."/>
            <person name="Cavagnaro P."/>
            <person name="Yildiz M."/>
            <person name="Macko-Podgorni A."/>
            <person name="Moranska E."/>
            <person name="Grzebelus E."/>
            <person name="Grzebelus D."/>
            <person name="Ashrafi H."/>
            <person name="Zheng Z."/>
            <person name="Cheng S."/>
            <person name="Spooner D."/>
            <person name="Van Deynze A."/>
            <person name="Simon P."/>
        </authorList>
    </citation>
    <scope>NUCLEOTIDE SEQUENCE</scope>
    <source>
        <tissue evidence="3">Leaf</tissue>
    </source>
</reference>
<dbReference type="AlphaFoldDB" id="A0A162AK03"/>
<dbReference type="GO" id="GO:0000160">
    <property type="term" value="P:phosphorelay signal transduction system"/>
    <property type="evidence" value="ECO:0007669"/>
    <property type="project" value="UniProtKB-UniRule"/>
</dbReference>
<organism evidence="3 4">
    <name type="scientific">Daucus carota subsp. sativus</name>
    <name type="common">Carrot</name>
    <dbReference type="NCBI Taxonomy" id="79200"/>
    <lineage>
        <taxon>Eukaryota</taxon>
        <taxon>Viridiplantae</taxon>
        <taxon>Streptophyta</taxon>
        <taxon>Embryophyta</taxon>
        <taxon>Tracheophyta</taxon>
        <taxon>Spermatophyta</taxon>
        <taxon>Magnoliopsida</taxon>
        <taxon>eudicotyledons</taxon>
        <taxon>Gunneridae</taxon>
        <taxon>Pentapetalae</taxon>
        <taxon>asterids</taxon>
        <taxon>campanulids</taxon>
        <taxon>Apiales</taxon>
        <taxon>Apiaceae</taxon>
        <taxon>Apioideae</taxon>
        <taxon>Scandiceae</taxon>
        <taxon>Daucinae</taxon>
        <taxon>Daucus</taxon>
        <taxon>Daucus sect. Daucus</taxon>
    </lineage>
</organism>
<dbReference type="GO" id="GO:0005634">
    <property type="term" value="C:nucleus"/>
    <property type="evidence" value="ECO:0007669"/>
    <property type="project" value="UniProtKB-SubCell"/>
</dbReference>
<comment type="subcellular location">
    <subcellularLocation>
        <location evidence="2">Cytoplasm</location>
        <location evidence="2">Cytosol</location>
    </subcellularLocation>
    <subcellularLocation>
        <location evidence="2">Nucleus</location>
    </subcellularLocation>
</comment>
<keyword evidence="2" id="KW-0932">Cytokinin signaling pathway</keyword>
<sequence length="96" mass="10956">MDSVKQLRRDYTTFVKSAHREGIISRQFIHLQALHGADEYPQFVSIVVNQFITLSEGILPKLDLALEQNLVNSEVKSNVHRMKGSSMRYTCVGYSL</sequence>
<dbReference type="InterPro" id="IPR045871">
    <property type="entry name" value="AHP1-5/YPD1"/>
</dbReference>
<evidence type="ECO:0000313" key="3">
    <source>
        <dbReference type="EMBL" id="WOG83729.1"/>
    </source>
</evidence>
<dbReference type="Gene3D" id="1.20.120.160">
    <property type="entry name" value="HPT domain"/>
    <property type="match status" value="1"/>
</dbReference>
<comment type="domain">
    <text evidence="2">Histidine-containing phosphotransfer domain (HPt) contains an active histidine that mediates the phosphotransfer.</text>
</comment>
<dbReference type="GO" id="GO:0005829">
    <property type="term" value="C:cytosol"/>
    <property type="evidence" value="ECO:0007669"/>
    <property type="project" value="UniProtKB-SubCell"/>
</dbReference>
<gene>
    <name evidence="3" type="ORF">DCAR_0102907</name>
</gene>
<dbReference type="EMBL" id="CP093343">
    <property type="protein sequence ID" value="WOG83729.1"/>
    <property type="molecule type" value="Genomic_DNA"/>
</dbReference>
<keyword evidence="4" id="KW-1185">Reference proteome</keyword>
<protein>
    <recommendedName>
        <fullName evidence="2">Histidine-containing phosphotransfer protein</fullName>
    </recommendedName>
</protein>
<dbReference type="PANTHER" id="PTHR28242">
    <property type="entry name" value="PHOSPHORELAY INTERMEDIATE PROTEIN YPD1"/>
    <property type="match status" value="1"/>
</dbReference>
<accession>A0A162AK03</accession>
<proteinExistence type="predicted"/>
<keyword evidence="1 2" id="KW-0902">Two-component regulatory system</keyword>
<dbReference type="Proteomes" id="UP000077755">
    <property type="component" value="Chromosome 1"/>
</dbReference>
<dbReference type="InterPro" id="IPR036641">
    <property type="entry name" value="HPT_dom_sf"/>
</dbReference>
<evidence type="ECO:0000313" key="4">
    <source>
        <dbReference type="Proteomes" id="UP000077755"/>
    </source>
</evidence>
<dbReference type="SUPFAM" id="SSF47226">
    <property type="entry name" value="Histidine-containing phosphotransfer domain, HPT domain"/>
    <property type="match status" value="1"/>
</dbReference>
<reference evidence="3" key="2">
    <citation type="submission" date="2022-03" db="EMBL/GenBank/DDBJ databases">
        <title>Draft title - Genomic analysis of global carrot germplasm unveils the trajectory of domestication and the origin of high carotenoid orange carrot.</title>
        <authorList>
            <person name="Iorizzo M."/>
            <person name="Ellison S."/>
            <person name="Senalik D."/>
            <person name="Macko-Podgorni A."/>
            <person name="Grzebelus D."/>
            <person name="Bostan H."/>
            <person name="Rolling W."/>
            <person name="Curaba J."/>
            <person name="Simon P."/>
        </authorList>
    </citation>
    <scope>NUCLEOTIDE SEQUENCE</scope>
    <source>
        <tissue evidence="3">Leaf</tissue>
    </source>
</reference>
<evidence type="ECO:0000256" key="2">
    <source>
        <dbReference type="RuleBase" id="RU369004"/>
    </source>
</evidence>
<dbReference type="Gramene" id="KZN10116">
    <property type="protein sequence ID" value="KZN10116"/>
    <property type="gene ID" value="DCAR_002772"/>
</dbReference>
<dbReference type="GO" id="GO:0009927">
    <property type="term" value="F:histidine phosphotransfer kinase activity"/>
    <property type="evidence" value="ECO:0007669"/>
    <property type="project" value="UniProtKB-UniRule"/>
</dbReference>
<evidence type="ECO:0000256" key="1">
    <source>
        <dbReference type="ARBA" id="ARBA00023012"/>
    </source>
</evidence>
<name>A0A162AK03_DAUCS</name>
<dbReference type="PANTHER" id="PTHR28242:SF52">
    <property type="entry name" value="PHOSPHORELAY INTERMEDIATE PROTEIN YPD1"/>
    <property type="match status" value="1"/>
</dbReference>
<dbReference type="GO" id="GO:0043424">
    <property type="term" value="F:protein histidine kinase binding"/>
    <property type="evidence" value="ECO:0007669"/>
    <property type="project" value="UniProtKB-UniRule"/>
</dbReference>